<proteinExistence type="predicted"/>
<keyword evidence="2" id="KW-1185">Reference proteome</keyword>
<protein>
    <submittedName>
        <fullName evidence="1">Uncharacterized protein</fullName>
    </submittedName>
</protein>
<reference evidence="1" key="1">
    <citation type="submission" date="2021-05" db="EMBL/GenBank/DDBJ databases">
        <authorList>
            <person name="Scholz U."/>
            <person name="Mascher M."/>
            <person name="Fiebig A."/>
        </authorList>
    </citation>
    <scope>NUCLEOTIDE SEQUENCE [LARGE SCALE GENOMIC DNA]</scope>
</reference>
<dbReference type="Proteomes" id="UP001732700">
    <property type="component" value="Chromosome 5D"/>
</dbReference>
<dbReference type="EnsemblPlants" id="AVESA.00010b.r2.5DG0977320.1">
    <property type="protein sequence ID" value="AVESA.00010b.r2.5DG0977320.1.CDS"/>
    <property type="gene ID" value="AVESA.00010b.r2.5DG0977320"/>
</dbReference>
<evidence type="ECO:0000313" key="1">
    <source>
        <dbReference type="EnsemblPlants" id="AVESA.00010b.r2.5DG0977320.1.CDS"/>
    </source>
</evidence>
<accession>A0ACD5YIU2</accession>
<name>A0ACD5YIU2_AVESA</name>
<reference evidence="1" key="2">
    <citation type="submission" date="2025-09" db="UniProtKB">
        <authorList>
            <consortium name="EnsemblPlants"/>
        </authorList>
    </citation>
    <scope>IDENTIFICATION</scope>
</reference>
<evidence type="ECO:0000313" key="2">
    <source>
        <dbReference type="Proteomes" id="UP001732700"/>
    </source>
</evidence>
<sequence length="430" mass="46848">MVELTSRCLSFAEAVVTMVCPVLLALDLKKDKWMNKVQESILPTVMLVVAGASLVASILPILACSISERFHTENVKWPSVTRVLAASISSACLLVLACWISSMSNVSESWVIVVGSCLGIFLVSRSVSYWFPDGEGRSEEATPQKELRLRGIVDKSHEFLSGVTGILFLGLEGMALEGLLSTYYLGKEQNALELHMTITFCLCAAGVTLMFLQMVPPRTAALMNVVVYVTDVTMAFGIWALLTTIMQTLRAKYVFLFWFFPFMIFLHLVYRVALQTRENTAGEDSQGEAEPKPAPMGLTKVTFTGFLAVSVRAISGGSPGDYTISFLVFAAAAIASGVSWRLLTHKHNKDRVGGEAAADEAANVASFCTHFCVAIATVLFAVMAWKAVSAQEDIGAACAHVHDVTCVHLNRILDVHHMRNMCSCIDPCRN</sequence>
<organism evidence="1 2">
    <name type="scientific">Avena sativa</name>
    <name type="common">Oat</name>
    <dbReference type="NCBI Taxonomy" id="4498"/>
    <lineage>
        <taxon>Eukaryota</taxon>
        <taxon>Viridiplantae</taxon>
        <taxon>Streptophyta</taxon>
        <taxon>Embryophyta</taxon>
        <taxon>Tracheophyta</taxon>
        <taxon>Spermatophyta</taxon>
        <taxon>Magnoliopsida</taxon>
        <taxon>Liliopsida</taxon>
        <taxon>Poales</taxon>
        <taxon>Poaceae</taxon>
        <taxon>BOP clade</taxon>
        <taxon>Pooideae</taxon>
        <taxon>Poodae</taxon>
        <taxon>Poeae</taxon>
        <taxon>Poeae Chloroplast Group 1 (Aveneae type)</taxon>
        <taxon>Aveninae</taxon>
        <taxon>Avena</taxon>
    </lineage>
</organism>